<gene>
    <name evidence="1" type="ORF">QFC22_000512</name>
</gene>
<dbReference type="EMBL" id="JASBWU010000001">
    <property type="protein sequence ID" value="KAJ9125550.1"/>
    <property type="molecule type" value="Genomic_DNA"/>
</dbReference>
<name>A0ACC2XQA9_9TREE</name>
<keyword evidence="2" id="KW-1185">Reference proteome</keyword>
<evidence type="ECO:0000313" key="1">
    <source>
        <dbReference type="EMBL" id="KAJ9125550.1"/>
    </source>
</evidence>
<reference evidence="1" key="1">
    <citation type="submission" date="2023-04" db="EMBL/GenBank/DDBJ databases">
        <title>Draft Genome sequencing of Naganishia species isolated from polar environments using Oxford Nanopore Technology.</title>
        <authorList>
            <person name="Leo P."/>
            <person name="Venkateswaran K."/>
        </authorList>
    </citation>
    <scope>NUCLEOTIDE SEQUENCE</scope>
    <source>
        <strain evidence="1">MNA-CCFEE 5425</strain>
    </source>
</reference>
<protein>
    <submittedName>
        <fullName evidence="1">Uncharacterized protein</fullName>
    </submittedName>
</protein>
<organism evidence="1 2">
    <name type="scientific">Naganishia vaughanmartiniae</name>
    <dbReference type="NCBI Taxonomy" id="1424756"/>
    <lineage>
        <taxon>Eukaryota</taxon>
        <taxon>Fungi</taxon>
        <taxon>Dikarya</taxon>
        <taxon>Basidiomycota</taxon>
        <taxon>Agaricomycotina</taxon>
        <taxon>Tremellomycetes</taxon>
        <taxon>Filobasidiales</taxon>
        <taxon>Filobasidiaceae</taxon>
        <taxon>Naganishia</taxon>
    </lineage>
</organism>
<sequence length="334" mass="37138">MEKRFMPQVVPTKESVKPSATAFIALNVIRFLSIVALCLIFASQIVGAATESRREDFNITGSYQDDDLDCDYFEYTSVPDQPGGIFWAILNRTFILMVVLLLLPTELVIPVKKLTQFYIDYVPIISPAHGLGILGVIQCWIASTVLSKYVQKFEQASGFICFIVGCMNILMGLIFRSSAKSRRSIFSWENVAQLTPQTKAAHRVYTTYNDKFEKLKPFTDTAAVALNCMRNPTPERSVPRDNPHTSTENLLHGDATRSHVYTEPDVDMPDVLLATTNAEAGSSKRLSKIPGMKFGGFGFGKQTAKPLGQRGIVITRPLETLPRYASEVALKNKV</sequence>
<proteinExistence type="predicted"/>
<accession>A0ACC2XQA9</accession>
<dbReference type="Proteomes" id="UP001243375">
    <property type="component" value="Unassembled WGS sequence"/>
</dbReference>
<comment type="caution">
    <text evidence="1">The sequence shown here is derived from an EMBL/GenBank/DDBJ whole genome shotgun (WGS) entry which is preliminary data.</text>
</comment>
<evidence type="ECO:0000313" key="2">
    <source>
        <dbReference type="Proteomes" id="UP001243375"/>
    </source>
</evidence>